<comment type="caution">
    <text evidence="8">The sequence shown here is derived from an EMBL/GenBank/DDBJ whole genome shotgun (WGS) entry which is preliminary data.</text>
</comment>
<keyword evidence="4" id="KW-0238">DNA-binding</keyword>
<name>A4BQC0_9GAMM</name>
<dbReference type="Pfam" id="PF05598">
    <property type="entry name" value="DUF772"/>
    <property type="match status" value="1"/>
</dbReference>
<evidence type="ECO:0000313" key="8">
    <source>
        <dbReference type="EMBL" id="EAR22275.1"/>
    </source>
</evidence>
<dbReference type="InterPro" id="IPR047959">
    <property type="entry name" value="Transpos_IS5"/>
</dbReference>
<feature type="domain" description="Transposase InsH N-terminal" evidence="7">
    <location>
        <begin position="26"/>
        <end position="122"/>
    </location>
</feature>
<organism evidence="8 9">
    <name type="scientific">Nitrococcus mobilis Nb-231</name>
    <dbReference type="NCBI Taxonomy" id="314278"/>
    <lineage>
        <taxon>Bacteria</taxon>
        <taxon>Pseudomonadati</taxon>
        <taxon>Pseudomonadota</taxon>
        <taxon>Gammaproteobacteria</taxon>
        <taxon>Chromatiales</taxon>
        <taxon>Ectothiorhodospiraceae</taxon>
        <taxon>Nitrococcus</taxon>
    </lineage>
</organism>
<dbReference type="AlphaFoldDB" id="A4BQC0"/>
<comment type="similarity">
    <text evidence="2">Belongs to the transposase 11 family.</text>
</comment>
<dbReference type="InterPro" id="IPR002559">
    <property type="entry name" value="Transposase_11"/>
</dbReference>
<evidence type="ECO:0000313" key="9">
    <source>
        <dbReference type="Proteomes" id="UP000003374"/>
    </source>
</evidence>
<dbReference type="PANTHER" id="PTHR35604:SF2">
    <property type="entry name" value="TRANSPOSASE INSH FOR INSERTION SEQUENCE ELEMENT IS5A-RELATED"/>
    <property type="match status" value="1"/>
</dbReference>
<dbReference type="GO" id="GO:0004803">
    <property type="term" value="F:transposase activity"/>
    <property type="evidence" value="ECO:0007669"/>
    <property type="project" value="InterPro"/>
</dbReference>
<evidence type="ECO:0000256" key="4">
    <source>
        <dbReference type="ARBA" id="ARBA00023125"/>
    </source>
</evidence>
<protein>
    <submittedName>
        <fullName evidence="8">ISMca7, transposase</fullName>
    </submittedName>
</protein>
<reference evidence="8 9" key="1">
    <citation type="submission" date="2006-02" db="EMBL/GenBank/DDBJ databases">
        <authorList>
            <person name="Waterbury J."/>
            <person name="Ferriera S."/>
            <person name="Johnson J."/>
            <person name="Kravitz S."/>
            <person name="Halpern A."/>
            <person name="Remington K."/>
            <person name="Beeson K."/>
            <person name="Tran B."/>
            <person name="Rogers Y.-H."/>
            <person name="Friedman R."/>
            <person name="Venter J.C."/>
        </authorList>
    </citation>
    <scope>NUCLEOTIDE SEQUENCE [LARGE SCALE GENOMIC DNA]</scope>
    <source>
        <strain evidence="8 9">Nb-231</strain>
    </source>
</reference>
<keyword evidence="5" id="KW-0233">DNA recombination</keyword>
<feature type="domain" description="Transposase IS4-like" evidence="6">
    <location>
        <begin position="151"/>
        <end position="318"/>
    </location>
</feature>
<evidence type="ECO:0000256" key="2">
    <source>
        <dbReference type="ARBA" id="ARBA00010075"/>
    </source>
</evidence>
<dbReference type="NCBIfam" id="NF033581">
    <property type="entry name" value="transpos_IS5_4"/>
    <property type="match status" value="1"/>
</dbReference>
<evidence type="ECO:0000256" key="5">
    <source>
        <dbReference type="ARBA" id="ARBA00023172"/>
    </source>
</evidence>
<dbReference type="Pfam" id="PF01609">
    <property type="entry name" value="DDE_Tnp_1"/>
    <property type="match status" value="1"/>
</dbReference>
<dbReference type="eggNOG" id="COG3039">
    <property type="taxonomic scope" value="Bacteria"/>
</dbReference>
<evidence type="ECO:0000259" key="7">
    <source>
        <dbReference type="Pfam" id="PF05598"/>
    </source>
</evidence>
<keyword evidence="9" id="KW-1185">Reference proteome</keyword>
<sequence length="328" mass="37315">MVALSPTQAEPMKQTTFASMSFAAKKRRTRREKFLAEMEQVVPWAKLVALIEPHYPKAGRRGRPPMPLESMLRIYFMQQWYTLSDPAMEDALYEIESMRRFAGLELIDDALPDETTILKFRRLLERHGLTAQMMNVIHDVLAERGALLKGGTMVDATIVHAPASTKNKARRRDPQMHQTRKGNQWYFGMKIHVGADVNSGLAHTVSVTAANASDISQLPRLLREDDRAVFGDKGYVDNTLKRAARRAGVYWGVSLKASSKHKLTGANKRTNRKRSSVRARVEHIFRVIKRQFGYTKVRHKGLVKNAAQVFTLIGLTNLYLVRRQLMTS</sequence>
<accession>A4BQC0</accession>
<dbReference type="GO" id="GO:0003677">
    <property type="term" value="F:DNA binding"/>
    <property type="evidence" value="ECO:0007669"/>
    <property type="project" value="UniProtKB-KW"/>
</dbReference>
<dbReference type="EMBL" id="AAOF01000004">
    <property type="protein sequence ID" value="EAR22275.1"/>
    <property type="molecule type" value="Genomic_DNA"/>
</dbReference>
<gene>
    <name evidence="8" type="ORF">NB231_05180</name>
</gene>
<dbReference type="Proteomes" id="UP000003374">
    <property type="component" value="Unassembled WGS sequence"/>
</dbReference>
<dbReference type="PANTHER" id="PTHR35604">
    <property type="entry name" value="TRANSPOSASE INSH FOR INSERTION SEQUENCE ELEMENT IS5A-RELATED"/>
    <property type="match status" value="1"/>
</dbReference>
<evidence type="ECO:0000256" key="1">
    <source>
        <dbReference type="ARBA" id="ARBA00003544"/>
    </source>
</evidence>
<comment type="function">
    <text evidence="1">Involved in the transposition of the insertion sequence IS5.</text>
</comment>
<dbReference type="InterPro" id="IPR008490">
    <property type="entry name" value="Transposase_InsH_N"/>
</dbReference>
<evidence type="ECO:0000256" key="3">
    <source>
        <dbReference type="ARBA" id="ARBA00022578"/>
    </source>
</evidence>
<dbReference type="GO" id="GO:0006313">
    <property type="term" value="P:DNA transposition"/>
    <property type="evidence" value="ECO:0007669"/>
    <property type="project" value="InterPro"/>
</dbReference>
<keyword evidence="3" id="KW-0815">Transposition</keyword>
<evidence type="ECO:0000259" key="6">
    <source>
        <dbReference type="Pfam" id="PF01609"/>
    </source>
</evidence>
<proteinExistence type="inferred from homology"/>
<dbReference type="HOGENOM" id="CLU_049873_1_2_6"/>